<evidence type="ECO:0000256" key="1">
    <source>
        <dbReference type="SAM" id="MobiDB-lite"/>
    </source>
</evidence>
<protein>
    <submittedName>
        <fullName evidence="2">Uncharacterized protein</fullName>
    </submittedName>
</protein>
<name>A0A8K1CBC4_PYTOL</name>
<proteinExistence type="predicted"/>
<feature type="compositionally biased region" description="Acidic residues" evidence="1">
    <location>
        <begin position="432"/>
        <end position="443"/>
    </location>
</feature>
<accession>A0A8K1CBC4</accession>
<dbReference type="AlphaFoldDB" id="A0A8K1CBC4"/>
<evidence type="ECO:0000313" key="3">
    <source>
        <dbReference type="Proteomes" id="UP000794436"/>
    </source>
</evidence>
<dbReference type="Proteomes" id="UP000794436">
    <property type="component" value="Unassembled WGS sequence"/>
</dbReference>
<keyword evidence="3" id="KW-1185">Reference proteome</keyword>
<organism evidence="2 3">
    <name type="scientific">Pythium oligandrum</name>
    <name type="common">Mycoparasitic fungus</name>
    <dbReference type="NCBI Taxonomy" id="41045"/>
    <lineage>
        <taxon>Eukaryota</taxon>
        <taxon>Sar</taxon>
        <taxon>Stramenopiles</taxon>
        <taxon>Oomycota</taxon>
        <taxon>Peronosporomycetes</taxon>
        <taxon>Pythiales</taxon>
        <taxon>Pythiaceae</taxon>
        <taxon>Pythium</taxon>
    </lineage>
</organism>
<comment type="caution">
    <text evidence="2">The sequence shown here is derived from an EMBL/GenBank/DDBJ whole genome shotgun (WGS) entry which is preliminary data.</text>
</comment>
<dbReference type="PANTHER" id="PTHR13244">
    <property type="entry name" value="ZINC FINGER MYND DOMAIN CONTAINING PROTEIN 10"/>
    <property type="match status" value="1"/>
</dbReference>
<dbReference type="EMBL" id="SPLM01000109">
    <property type="protein sequence ID" value="TMW59277.1"/>
    <property type="molecule type" value="Genomic_DNA"/>
</dbReference>
<gene>
    <name evidence="2" type="ORF">Poli38472_004346</name>
</gene>
<evidence type="ECO:0000313" key="2">
    <source>
        <dbReference type="EMBL" id="TMW59277.1"/>
    </source>
</evidence>
<feature type="compositionally biased region" description="Polar residues" evidence="1">
    <location>
        <begin position="418"/>
        <end position="428"/>
    </location>
</feature>
<dbReference type="PANTHER" id="PTHR13244:SF7">
    <property type="entry name" value="ZINC FINGER MYND DOMAIN-CONTAINING PROTEIN 10"/>
    <property type="match status" value="1"/>
</dbReference>
<dbReference type="OrthoDB" id="432970at2759"/>
<reference evidence="2" key="1">
    <citation type="submission" date="2019-03" db="EMBL/GenBank/DDBJ databases">
        <title>Long read genome sequence of the mycoparasitic Pythium oligandrum ATCC 38472 isolated from sugarbeet rhizosphere.</title>
        <authorList>
            <person name="Gaulin E."/>
        </authorList>
    </citation>
    <scope>NUCLEOTIDE SEQUENCE</scope>
    <source>
        <strain evidence="2">ATCC 38472_TT</strain>
    </source>
</reference>
<sequence length="633" mass="72629">MSDALEGPAYLVMPPEAEQLIEQLKNMPLEAIGASKDWIAYHHIIEKLNLQAHQSAARKQDNFVVESLLTYQKMPPLIVNLLATEMWKAQIFPQLKCQDKEAASLRLYFILYHEAALVNLFEVAFYHEHVVETLDDDLLLEMVDYCMRKITWLISLPRDAIATNTAFHKTGEEAIQMIQTQNSREELARQQMETEFRVAVQSVTILRYTAERLHVLPLSVVSRLLDKHDALLSLVVLVENPPWTHKELVKDEKTNETQVRWKKFAQQKWSYVEPSDLLVLTATEAQVWLAIYYLVCTKSAREHYEVTQYRKDQLLRIRKYLNELMLDQLPLLSDVQRYLDELAIVQVPPSAIGVKSSLVMEVVPHVRENMMRRTRNELAGLAKRFDELSREFKRGEDLLQLAEVYQMDGIEELLDATNQTTLDDQNAGSKVEEEEEDEDDEVEPSVVTLIFHNHRVIDAKPDKKPLIVEILDDDDNNNEQQTDLVLPELVSVVCDVDLASCKAVEAKSGRYYRYALRPRPRETKEPILVSWNASAEATITFESELSDPTNISVQCDELTLPQIRGGGAFKHDKLWMQIGSLQEGPHRLVVQCQFITTPEVLQGHDNQLEAHIDDLEAPLLPFTLGALFLSLPF</sequence>
<dbReference type="GO" id="GO:0005737">
    <property type="term" value="C:cytoplasm"/>
    <property type="evidence" value="ECO:0007669"/>
    <property type="project" value="TreeGrafter"/>
</dbReference>
<dbReference type="InterPro" id="IPR052298">
    <property type="entry name" value="ZMYND10"/>
</dbReference>
<feature type="region of interest" description="Disordered" evidence="1">
    <location>
        <begin position="418"/>
        <end position="443"/>
    </location>
</feature>